<sequence>MSSDPDLTLGDRIMRLFPWGTEAHAGKKAGWSRLPLLPVDVFGAACHLLEATGAYQYVVAPSQQARLRPMSDISHLHVR</sequence>
<dbReference type="AlphaFoldDB" id="A0A0R3CXQ6"/>
<accession>A0A0R3CXQ6</accession>
<comment type="caution">
    <text evidence="1">The sequence shown here is derived from an EMBL/GenBank/DDBJ whole genome shotgun (WGS) entry which is preliminary data.</text>
</comment>
<dbReference type="Proteomes" id="UP000051380">
    <property type="component" value="Unassembled WGS sequence"/>
</dbReference>
<proteinExistence type="predicted"/>
<organism evidence="1 2">
    <name type="scientific">Bradyrhizobium yuanmingense</name>
    <dbReference type="NCBI Taxonomy" id="108015"/>
    <lineage>
        <taxon>Bacteria</taxon>
        <taxon>Pseudomonadati</taxon>
        <taxon>Pseudomonadota</taxon>
        <taxon>Alphaproteobacteria</taxon>
        <taxon>Hyphomicrobiales</taxon>
        <taxon>Nitrobacteraceae</taxon>
        <taxon>Bradyrhizobium</taxon>
    </lineage>
</organism>
<name>A0A0R3CXQ6_9BRAD</name>
<gene>
    <name evidence="1" type="ORF">AOQ72_12465</name>
</gene>
<reference evidence="1 2" key="1">
    <citation type="submission" date="2015-09" db="EMBL/GenBank/DDBJ databases">
        <title>Draft Genome Sequence of the Strain BR 3267 (Bradyrhizobium yuanmingense) recommended as inoculant for cowpea in Brazil.</title>
        <authorList>
            <person name="Simoes-Araujo J.L."/>
            <person name="Zilli J.E."/>
        </authorList>
    </citation>
    <scope>NUCLEOTIDE SEQUENCE [LARGE SCALE GENOMIC DNA]</scope>
    <source>
        <strain evidence="1 2">BR3267</strain>
    </source>
</reference>
<protein>
    <submittedName>
        <fullName evidence="1">Uncharacterized protein</fullName>
    </submittedName>
</protein>
<evidence type="ECO:0000313" key="1">
    <source>
        <dbReference type="EMBL" id="KRP99956.1"/>
    </source>
</evidence>
<evidence type="ECO:0000313" key="2">
    <source>
        <dbReference type="Proteomes" id="UP000051380"/>
    </source>
</evidence>
<dbReference type="EMBL" id="LJYF01000009">
    <property type="protein sequence ID" value="KRP99956.1"/>
    <property type="molecule type" value="Genomic_DNA"/>
</dbReference>